<dbReference type="SUPFAM" id="SSF55781">
    <property type="entry name" value="GAF domain-like"/>
    <property type="match status" value="1"/>
</dbReference>
<dbReference type="InterPro" id="IPR000700">
    <property type="entry name" value="PAS-assoc_C"/>
</dbReference>
<protein>
    <submittedName>
        <fullName evidence="4">PAS domain S-box protein</fullName>
    </submittedName>
</protein>
<dbReference type="Gene3D" id="3.30.450.20">
    <property type="entry name" value="PAS domain"/>
    <property type="match status" value="1"/>
</dbReference>
<dbReference type="InterPro" id="IPR035965">
    <property type="entry name" value="PAS-like_dom_sf"/>
</dbReference>
<dbReference type="InterPro" id="IPR000014">
    <property type="entry name" value="PAS"/>
</dbReference>
<evidence type="ECO:0000313" key="5">
    <source>
        <dbReference type="Proteomes" id="UP001432046"/>
    </source>
</evidence>
<dbReference type="Gene3D" id="3.30.450.40">
    <property type="match status" value="1"/>
</dbReference>
<evidence type="ECO:0000313" key="4">
    <source>
        <dbReference type="EMBL" id="WXC78203.1"/>
    </source>
</evidence>
<reference evidence="4" key="1">
    <citation type="journal article" date="2021" name="Int. J. Syst. Evol. Microbiol.">
        <title>Bradyrhizobium septentrionale sp. nov. (sv. septentrionale) and Bradyrhizobium quebecense sp. nov. (sv. septentrionale) associated with legumes native to Canada possess rearranged symbiosis genes and numerous insertion sequences.</title>
        <authorList>
            <person name="Bromfield E.S.P."/>
            <person name="Cloutier S."/>
        </authorList>
    </citation>
    <scope>NUCLEOTIDE SEQUENCE</scope>
    <source>
        <strain evidence="4">5S5</strain>
    </source>
</reference>
<dbReference type="NCBIfam" id="TIGR00229">
    <property type="entry name" value="sensory_box"/>
    <property type="match status" value="1"/>
</dbReference>
<dbReference type="InterPro" id="IPR029016">
    <property type="entry name" value="GAF-like_dom_sf"/>
</dbReference>
<sequence>MLKQAELIGVLYLENSLASHVFTPGRIAVLKLLASQAAIALENARSYSDAAEREAKIRRLVDANIIGIFISSRKGEIIEANDAFLKMIGYDRVDIAAGNMRLADLTPSEWRPSPARSLVGTDTPGAVQPYEKEYLRRDGSRVPVLVGSAAFDEQQDHGVAFVLDLTERKLAEAEARESERRYRETQLELEHANRVATMGQLTSSIAQIGSKDIFFAYMPVRR</sequence>
<dbReference type="PROSITE" id="PS50113">
    <property type="entry name" value="PAC"/>
    <property type="match status" value="1"/>
</dbReference>
<dbReference type="EMBL" id="CP147711">
    <property type="protein sequence ID" value="WXC78203.1"/>
    <property type="molecule type" value="Genomic_DNA"/>
</dbReference>
<dbReference type="CDD" id="cd00130">
    <property type="entry name" value="PAS"/>
    <property type="match status" value="1"/>
</dbReference>
<dbReference type="Pfam" id="PF13426">
    <property type="entry name" value="PAS_9"/>
    <property type="match status" value="1"/>
</dbReference>
<evidence type="ECO:0000259" key="2">
    <source>
        <dbReference type="PROSITE" id="PS50112"/>
    </source>
</evidence>
<name>A0ABZ2NTR4_9BRAD</name>
<feature type="coiled-coil region" evidence="1">
    <location>
        <begin position="168"/>
        <end position="195"/>
    </location>
</feature>
<organism evidence="4 5">
    <name type="scientific">Bradyrhizobium septentrionale</name>
    <dbReference type="NCBI Taxonomy" id="1404411"/>
    <lineage>
        <taxon>Bacteria</taxon>
        <taxon>Pseudomonadati</taxon>
        <taxon>Pseudomonadota</taxon>
        <taxon>Alphaproteobacteria</taxon>
        <taxon>Hyphomicrobiales</taxon>
        <taxon>Nitrobacteraceae</taxon>
        <taxon>Bradyrhizobium</taxon>
    </lineage>
</organism>
<keyword evidence="1" id="KW-0175">Coiled coil</keyword>
<dbReference type="SMART" id="SM00091">
    <property type="entry name" value="PAS"/>
    <property type="match status" value="1"/>
</dbReference>
<dbReference type="SUPFAM" id="SSF55785">
    <property type="entry name" value="PYP-like sensor domain (PAS domain)"/>
    <property type="match status" value="1"/>
</dbReference>
<reference evidence="4" key="2">
    <citation type="submission" date="2024-03" db="EMBL/GenBank/DDBJ databases">
        <authorList>
            <person name="Bromfield E.S.P."/>
            <person name="Cloutier S."/>
        </authorList>
    </citation>
    <scope>NUCLEOTIDE SEQUENCE</scope>
    <source>
        <strain evidence="4">5S5</strain>
    </source>
</reference>
<feature type="domain" description="PAC" evidence="3">
    <location>
        <begin position="128"/>
        <end position="177"/>
    </location>
</feature>
<evidence type="ECO:0000259" key="3">
    <source>
        <dbReference type="PROSITE" id="PS50113"/>
    </source>
</evidence>
<keyword evidence="5" id="KW-1185">Reference proteome</keyword>
<gene>
    <name evidence="4" type="ORF">WDK88_33085</name>
</gene>
<dbReference type="Proteomes" id="UP001432046">
    <property type="component" value="Chromosome"/>
</dbReference>
<evidence type="ECO:0000256" key="1">
    <source>
        <dbReference type="SAM" id="Coils"/>
    </source>
</evidence>
<feature type="domain" description="PAS" evidence="2">
    <location>
        <begin position="53"/>
        <end position="109"/>
    </location>
</feature>
<dbReference type="PROSITE" id="PS50112">
    <property type="entry name" value="PAS"/>
    <property type="match status" value="1"/>
</dbReference>
<accession>A0ABZ2NTR4</accession>
<proteinExistence type="predicted"/>